<gene>
    <name evidence="2" type="ORF">SPRG_18161</name>
</gene>
<accession>A0A067BPQ2</accession>
<dbReference type="VEuPathDB" id="FungiDB:SPRG_18161"/>
<sequence length="182" mass="20264">MAILRARQRQQNIADERRKWHVKPCTKEGKVRLHAIARESTVFCIGSSNLLAFSKEFQANKSAVTALTEQVALVSSTAQLEQAQTMLMPLLDTFTKTYNGVHQALQQVPPPPHAMASERSTSVDPPPATDIVLKKTKKTKKKKKVETSGQQRRTRDAHVPWSLLDQLAAEKTKLQTEKALGA</sequence>
<dbReference type="AlphaFoldDB" id="A0A067BPQ2"/>
<protein>
    <submittedName>
        <fullName evidence="2">Uncharacterized protein</fullName>
    </submittedName>
</protein>
<feature type="non-terminal residue" evidence="2">
    <location>
        <position position="182"/>
    </location>
</feature>
<evidence type="ECO:0000313" key="3">
    <source>
        <dbReference type="Proteomes" id="UP000030745"/>
    </source>
</evidence>
<feature type="compositionally biased region" description="Basic residues" evidence="1">
    <location>
        <begin position="134"/>
        <end position="144"/>
    </location>
</feature>
<dbReference type="EMBL" id="KK584201">
    <property type="protein sequence ID" value="KDO16306.1"/>
    <property type="molecule type" value="Genomic_DNA"/>
</dbReference>
<keyword evidence="3" id="KW-1185">Reference proteome</keyword>
<feature type="region of interest" description="Disordered" evidence="1">
    <location>
        <begin position="109"/>
        <end position="162"/>
    </location>
</feature>
<evidence type="ECO:0000313" key="2">
    <source>
        <dbReference type="EMBL" id="KDO16306.1"/>
    </source>
</evidence>
<dbReference type="Proteomes" id="UP000030745">
    <property type="component" value="Unassembled WGS sequence"/>
</dbReference>
<dbReference type="KEGG" id="spar:SPRG_18161"/>
<evidence type="ECO:0000256" key="1">
    <source>
        <dbReference type="SAM" id="MobiDB-lite"/>
    </source>
</evidence>
<organism evidence="2 3">
    <name type="scientific">Saprolegnia parasitica (strain CBS 223.65)</name>
    <dbReference type="NCBI Taxonomy" id="695850"/>
    <lineage>
        <taxon>Eukaryota</taxon>
        <taxon>Sar</taxon>
        <taxon>Stramenopiles</taxon>
        <taxon>Oomycota</taxon>
        <taxon>Saprolegniomycetes</taxon>
        <taxon>Saprolegniales</taxon>
        <taxon>Saprolegniaceae</taxon>
        <taxon>Saprolegnia</taxon>
    </lineage>
</organism>
<dbReference type="GeneID" id="24139687"/>
<reference evidence="2 3" key="1">
    <citation type="journal article" date="2013" name="PLoS Genet.">
        <title>Distinctive expansion of potential virulence genes in the genome of the oomycete fish pathogen Saprolegnia parasitica.</title>
        <authorList>
            <person name="Jiang R.H."/>
            <person name="de Bruijn I."/>
            <person name="Haas B.J."/>
            <person name="Belmonte R."/>
            <person name="Lobach L."/>
            <person name="Christie J."/>
            <person name="van den Ackerveken G."/>
            <person name="Bottin A."/>
            <person name="Bulone V."/>
            <person name="Diaz-Moreno S.M."/>
            <person name="Dumas B."/>
            <person name="Fan L."/>
            <person name="Gaulin E."/>
            <person name="Govers F."/>
            <person name="Grenville-Briggs L.J."/>
            <person name="Horner N.R."/>
            <person name="Levin J.Z."/>
            <person name="Mammella M."/>
            <person name="Meijer H.J."/>
            <person name="Morris P."/>
            <person name="Nusbaum C."/>
            <person name="Oome S."/>
            <person name="Phillips A.J."/>
            <person name="van Rooyen D."/>
            <person name="Rzeszutek E."/>
            <person name="Saraiva M."/>
            <person name="Secombes C.J."/>
            <person name="Seidl M.F."/>
            <person name="Snel B."/>
            <person name="Stassen J.H."/>
            <person name="Sykes S."/>
            <person name="Tripathy S."/>
            <person name="van den Berg H."/>
            <person name="Vega-Arreguin J.C."/>
            <person name="Wawra S."/>
            <person name="Young S.K."/>
            <person name="Zeng Q."/>
            <person name="Dieguez-Uribeondo J."/>
            <person name="Russ C."/>
            <person name="Tyler B.M."/>
            <person name="van West P."/>
        </authorList>
    </citation>
    <scope>NUCLEOTIDE SEQUENCE [LARGE SCALE GENOMIC DNA]</scope>
    <source>
        <strain evidence="2 3">CBS 223.65</strain>
    </source>
</reference>
<name>A0A067BPQ2_SAPPC</name>
<dbReference type="RefSeq" id="XP_012212986.1">
    <property type="nucleotide sequence ID" value="XM_012357596.1"/>
</dbReference>
<proteinExistence type="predicted"/>